<feature type="compositionally biased region" description="Basic and acidic residues" evidence="1">
    <location>
        <begin position="1311"/>
        <end position="1338"/>
    </location>
</feature>
<feature type="compositionally biased region" description="Polar residues" evidence="1">
    <location>
        <begin position="1198"/>
        <end position="1214"/>
    </location>
</feature>
<feature type="region of interest" description="Disordered" evidence="1">
    <location>
        <begin position="799"/>
        <end position="838"/>
    </location>
</feature>
<name>A0A0L7R059_9HYME</name>
<feature type="compositionally biased region" description="Basic residues" evidence="1">
    <location>
        <begin position="1095"/>
        <end position="1114"/>
    </location>
</feature>
<dbReference type="STRING" id="597456.A0A0L7R059"/>
<dbReference type="Proteomes" id="UP000053825">
    <property type="component" value="Unassembled WGS sequence"/>
</dbReference>
<feature type="region of interest" description="Disordered" evidence="1">
    <location>
        <begin position="1"/>
        <end position="22"/>
    </location>
</feature>
<feature type="region of interest" description="Disordered" evidence="1">
    <location>
        <begin position="1469"/>
        <end position="1488"/>
    </location>
</feature>
<evidence type="ECO:0000313" key="4">
    <source>
        <dbReference type="Proteomes" id="UP000053825"/>
    </source>
</evidence>
<feature type="compositionally biased region" description="Polar residues" evidence="1">
    <location>
        <begin position="1478"/>
        <end position="1488"/>
    </location>
</feature>
<feature type="compositionally biased region" description="Acidic residues" evidence="1">
    <location>
        <begin position="197"/>
        <end position="211"/>
    </location>
</feature>
<dbReference type="Pfam" id="PF15255">
    <property type="entry name" value="CAP-ZIP_m"/>
    <property type="match status" value="1"/>
</dbReference>
<feature type="compositionally biased region" description="Basic and acidic residues" evidence="1">
    <location>
        <begin position="299"/>
        <end position="315"/>
    </location>
</feature>
<feature type="region of interest" description="Disordered" evidence="1">
    <location>
        <begin position="184"/>
        <end position="220"/>
    </location>
</feature>
<feature type="region of interest" description="Disordered" evidence="1">
    <location>
        <begin position="460"/>
        <end position="489"/>
    </location>
</feature>
<feature type="region of interest" description="Disordered" evidence="1">
    <location>
        <begin position="289"/>
        <end position="324"/>
    </location>
</feature>
<accession>A0A0L7R059</accession>
<feature type="compositionally biased region" description="Polar residues" evidence="1">
    <location>
        <begin position="973"/>
        <end position="986"/>
    </location>
</feature>
<feature type="region of interest" description="Disordered" evidence="1">
    <location>
        <begin position="1532"/>
        <end position="1555"/>
    </location>
</feature>
<evidence type="ECO:0000313" key="3">
    <source>
        <dbReference type="EMBL" id="KOC64228.1"/>
    </source>
</evidence>
<dbReference type="OrthoDB" id="751084at2759"/>
<feature type="region of interest" description="Disordered" evidence="1">
    <location>
        <begin position="656"/>
        <end position="697"/>
    </location>
</feature>
<keyword evidence="4" id="KW-1185">Reference proteome</keyword>
<reference evidence="3 4" key="1">
    <citation type="submission" date="2015-07" db="EMBL/GenBank/DDBJ databases">
        <title>The genome of Habropoda laboriosa.</title>
        <authorList>
            <person name="Pan H."/>
            <person name="Kapheim K."/>
        </authorList>
    </citation>
    <scope>NUCLEOTIDE SEQUENCE [LARGE SCALE GENOMIC DNA]</scope>
    <source>
        <strain evidence="3">0110345459</strain>
    </source>
</reference>
<feature type="compositionally biased region" description="Polar residues" evidence="1">
    <location>
        <begin position="1288"/>
        <end position="1310"/>
    </location>
</feature>
<dbReference type="InterPro" id="IPR029341">
    <property type="entry name" value="FAM21/CAPZIP"/>
</dbReference>
<feature type="compositionally biased region" description="Acidic residues" evidence="1">
    <location>
        <begin position="1023"/>
        <end position="1037"/>
    </location>
</feature>
<evidence type="ECO:0000259" key="2">
    <source>
        <dbReference type="Pfam" id="PF15255"/>
    </source>
</evidence>
<feature type="non-terminal residue" evidence="3">
    <location>
        <position position="1"/>
    </location>
</feature>
<sequence>DISDGMDKSWDHPWTTEEMRKKRREWSLAGDAGLLKHLQQFSENLASKADKTQEALDSLTTQLNETAIFVDNVTNTSLALANNQFIESRVQEDDVDIEKNKETSVEKLKDEDSEAADLIASVSESIKQGLNIMYEKYKEMEFVDSDSEEEDNKVVLSVVLGPNNPYQDRPLPYTIGSEKWKTSNKIGLESSSSSESEQVDEEEESESEDDSIAAFKDFSMEAAPKTNIESDYSKRNDITYMGNEKIDVVSQNNIGSVPESITSNDNVSKVPLPNNVASNFAEELAKRLGTVGQPQKPSVADEKNESTINQFKDDLFTPEEDENALSDKTNKIFNENKGFLSNQPAENVWKEKQIKSYKNNIIPASIDVPPPISTVSTKPKSSIDDLFADADSEDSDGFFSSKNTVKTITKKKYSNNNNHSFNAEDAQKKYLDTITPAGNIATSTPETNLNSANLFSDDEDVGDLFGSSKTESPNKKVRSQEKPEGGVSKLGNILTSDFENKLSNILQSHSELFGSSGNNTSGNYKSGVSSEPVHDHSRYTISNDNINERGSIETARNTLESLDIANETSGISIHPPSINNTGGSSIGVDFQPQMTSSRLKSEEIYRERVASDSLFTARSRNAANATSNSASNSTNSQLQEESIGNFSGIRQDDVFENEDLFGPPPLPKADSKPTKSKVSSLFDDSDSGDEFISTTSSSSSRDLFDEVIDIFGNKDIFENKDIFGIIPKLTAKEESNIPGRKFSDIPDDDMFASNIRDTVTKSNVPEKSQNVVVPKRISLFDDDDDNDLFAAKPVKTETKSESRIFSDDEENDLFTANKPIGGKQRNDKQSVETTSGIDIVDQKVSDGKREKKDSRILADNELFSTTTGSRGFVFEDDDYDGLFGGTKTVTTKKTKEITEVTTVKESSVKDTEILDDSNMFAKPKEPNVSASTSNKLVEEITGISMHKDSSEKRETTENVKHEPKKSPPKSLDIHTSSPPSEENSQGAKRAVSGKIKNLMGKMGDLKILSPMDTSPLWRRSEEKTDEEDSIADRDSDDGGCISTQGHSSPLSVSEDSTAQKQSQQSTISGESNVESAISFDEPAQVETLSTTASKTRVRIQAKRRPQSRHARKSAIKQSGINFDAVDTSANNLQDKSQTNQSSSAFNKEVSTAVNVSVAHTVTTNSDRLISSTNDNFHRTNDANIFLAADDRSELGSISKESSMSANKNTLLSPSTDEEDLFDVPPDLPEDPQKEDMLFGRAPILSPVERVFPEKPPVTFKPLKDTYIKHTDDVDAGTAKAARKIEKSSVLSESSTTANTKDPISRASQIESKQEGVESKDESKEVIDPLRDNSHDPLKDPSQLFAFVTKTPSPEKGKSLLFSEDDSLFSNGVKKLAEEQIAKKPVLDLFADDVEGDLFSTSLVKPVKKPLKDTKINLFDEDDEDDSLFGPVVKKPSLKSELERKHSVQQPAKKISLFDDDDNDTNLFFEPSEHGQKSDCGSIQEQTNNNEMFTSITEPVRTSHITDIFADQSSEEDDFFATKPVPKKVPVASKSLFSSSSDDDDIFGKKTTTESQVKATETRTTVKKSVTRDLKKTAEKIGEDPLSVLLDD</sequence>
<feature type="domain" description="FAM21/CAPZIP" evidence="2">
    <location>
        <begin position="1052"/>
        <end position="1130"/>
    </location>
</feature>
<feature type="compositionally biased region" description="Basic and acidic residues" evidence="1">
    <location>
        <begin position="472"/>
        <end position="484"/>
    </location>
</feature>
<evidence type="ECO:0000256" key="1">
    <source>
        <dbReference type="SAM" id="MobiDB-lite"/>
    </source>
</evidence>
<feature type="compositionally biased region" description="Basic and acidic residues" evidence="1">
    <location>
        <begin position="1261"/>
        <end position="1272"/>
    </location>
</feature>
<organism evidence="3 4">
    <name type="scientific">Habropoda laboriosa</name>
    <dbReference type="NCBI Taxonomy" id="597456"/>
    <lineage>
        <taxon>Eukaryota</taxon>
        <taxon>Metazoa</taxon>
        <taxon>Ecdysozoa</taxon>
        <taxon>Arthropoda</taxon>
        <taxon>Hexapoda</taxon>
        <taxon>Insecta</taxon>
        <taxon>Pterygota</taxon>
        <taxon>Neoptera</taxon>
        <taxon>Endopterygota</taxon>
        <taxon>Hymenoptera</taxon>
        <taxon>Apocrita</taxon>
        <taxon>Aculeata</taxon>
        <taxon>Apoidea</taxon>
        <taxon>Anthophila</taxon>
        <taxon>Apidae</taxon>
        <taxon>Habropoda</taxon>
    </lineage>
</organism>
<feature type="compositionally biased region" description="Polar residues" evidence="1">
    <location>
        <begin position="1041"/>
        <end position="1075"/>
    </location>
</feature>
<feature type="region of interest" description="Disordered" evidence="1">
    <location>
        <begin position="1197"/>
        <end position="1338"/>
    </location>
</feature>
<feature type="compositionally biased region" description="Basic and acidic residues" evidence="1">
    <location>
        <begin position="1"/>
        <end position="20"/>
    </location>
</feature>
<protein>
    <submittedName>
        <fullName evidence="3">WASH complex subunit FAM21</fullName>
    </submittedName>
</protein>
<feature type="compositionally biased region" description="Low complexity" evidence="1">
    <location>
        <begin position="622"/>
        <end position="636"/>
    </location>
</feature>
<dbReference type="EMBL" id="KQ414672">
    <property type="protein sequence ID" value="KOC64228.1"/>
    <property type="molecule type" value="Genomic_DNA"/>
</dbReference>
<feature type="compositionally biased region" description="Basic and acidic residues" evidence="1">
    <location>
        <begin position="945"/>
        <end position="965"/>
    </location>
</feature>
<feature type="region of interest" description="Disordered" evidence="1">
    <location>
        <begin position="1439"/>
        <end position="1462"/>
    </location>
</feature>
<feature type="region of interest" description="Disordered" evidence="1">
    <location>
        <begin position="917"/>
        <end position="1122"/>
    </location>
</feature>
<proteinExistence type="predicted"/>
<feature type="region of interest" description="Disordered" evidence="1">
    <location>
        <begin position="622"/>
        <end position="641"/>
    </location>
</feature>
<gene>
    <name evidence="3" type="ORF">WH47_12530</name>
</gene>